<feature type="region of interest" description="Disordered" evidence="1">
    <location>
        <begin position="1"/>
        <end position="69"/>
    </location>
</feature>
<gene>
    <name evidence="2" type="ORF">VP01_44g7</name>
</gene>
<keyword evidence="3" id="KW-1185">Reference proteome</keyword>
<feature type="compositionally biased region" description="Polar residues" evidence="1">
    <location>
        <begin position="179"/>
        <end position="205"/>
    </location>
</feature>
<feature type="compositionally biased region" description="Low complexity" evidence="1">
    <location>
        <begin position="157"/>
        <end position="167"/>
    </location>
</feature>
<dbReference type="VEuPathDB" id="FungiDB:VP01_44g7"/>
<evidence type="ECO:0000256" key="1">
    <source>
        <dbReference type="SAM" id="MobiDB-lite"/>
    </source>
</evidence>
<dbReference type="AlphaFoldDB" id="A0A0L6UP50"/>
<comment type="caution">
    <text evidence="2">The sequence shown here is derived from an EMBL/GenBank/DDBJ whole genome shotgun (WGS) entry which is preliminary data.</text>
</comment>
<evidence type="ECO:0000313" key="2">
    <source>
        <dbReference type="EMBL" id="KNZ50299.1"/>
    </source>
</evidence>
<feature type="region of interest" description="Disordered" evidence="1">
    <location>
        <begin position="289"/>
        <end position="317"/>
    </location>
</feature>
<name>A0A0L6UP50_9BASI</name>
<feature type="compositionally biased region" description="Low complexity" evidence="1">
    <location>
        <begin position="102"/>
        <end position="114"/>
    </location>
</feature>
<evidence type="ECO:0000313" key="3">
    <source>
        <dbReference type="Proteomes" id="UP000037035"/>
    </source>
</evidence>
<dbReference type="OrthoDB" id="2500825at2759"/>
<feature type="compositionally biased region" description="Polar residues" evidence="1">
    <location>
        <begin position="18"/>
        <end position="27"/>
    </location>
</feature>
<reference evidence="2" key="1">
    <citation type="submission" date="2015-08" db="EMBL/GenBank/DDBJ databases">
        <title>Next Generation Sequencing and Analysis of the Genome of Puccinia sorghi L Schw, the Causal Agent of Maize Common Rust.</title>
        <authorList>
            <person name="Rochi L."/>
            <person name="Burguener G."/>
            <person name="Darino M."/>
            <person name="Turjanski A."/>
            <person name="Kreff E."/>
            <person name="Dieguez M.J."/>
            <person name="Sacco F."/>
        </authorList>
    </citation>
    <scope>NUCLEOTIDE SEQUENCE [LARGE SCALE GENOMIC DNA]</scope>
    <source>
        <strain evidence="2">RO10H11247</strain>
    </source>
</reference>
<dbReference type="Proteomes" id="UP000037035">
    <property type="component" value="Unassembled WGS sequence"/>
</dbReference>
<organism evidence="2 3">
    <name type="scientific">Puccinia sorghi</name>
    <dbReference type="NCBI Taxonomy" id="27349"/>
    <lineage>
        <taxon>Eukaryota</taxon>
        <taxon>Fungi</taxon>
        <taxon>Dikarya</taxon>
        <taxon>Basidiomycota</taxon>
        <taxon>Pucciniomycotina</taxon>
        <taxon>Pucciniomycetes</taxon>
        <taxon>Pucciniales</taxon>
        <taxon>Pucciniaceae</taxon>
        <taxon>Puccinia</taxon>
    </lineage>
</organism>
<sequence length="317" mass="34307">MIEDEKKGSVPKNEVEATVQQLETGSSGCDMKSRPAETMSARSKTPKLPPIMPMPRKSANSPVPSRSPVMSWCSVSSVKNFCQSFNSLHDPHSLQDPPLSPITPSTSPSSSTRPKLSDLSSASGAIKSVHRMTPEYELRSSYSDDPFAPPTPRGVYQQSLSASQASQRSEMLLRDSMRSTRSVTPFSSSHDDSSTIINTSPTGLSSPGGKPTLSEAISLPNIARLSKLEFNDWDSLFSFKPETPCPSFIPSQGSLNSCSSLTQSQRSFNDSPTSPIMLSPCSTHTFRLNSYPRSTQSSHQPSSASNFSFASRSIEVD</sequence>
<proteinExistence type="predicted"/>
<protein>
    <submittedName>
        <fullName evidence="2">Uncharacterized protein</fullName>
    </submittedName>
</protein>
<feature type="compositionally biased region" description="Low complexity" evidence="1">
    <location>
        <begin position="294"/>
        <end position="317"/>
    </location>
</feature>
<feature type="region of interest" description="Disordered" evidence="1">
    <location>
        <begin position="85"/>
        <end position="209"/>
    </location>
</feature>
<accession>A0A0L6UP50</accession>
<dbReference type="EMBL" id="LAVV01009613">
    <property type="protein sequence ID" value="KNZ50299.1"/>
    <property type="molecule type" value="Genomic_DNA"/>
</dbReference>